<evidence type="ECO:0000256" key="3">
    <source>
        <dbReference type="ARBA" id="ARBA00023015"/>
    </source>
</evidence>
<name>A0AAE8MVE6_9PEZI</name>
<dbReference type="Pfam" id="PF04082">
    <property type="entry name" value="Fungal_trans"/>
    <property type="match status" value="1"/>
</dbReference>
<evidence type="ECO:0000256" key="2">
    <source>
        <dbReference type="ARBA" id="ARBA00022723"/>
    </source>
</evidence>
<dbReference type="GO" id="GO:0008270">
    <property type="term" value="F:zinc ion binding"/>
    <property type="evidence" value="ECO:0007669"/>
    <property type="project" value="InterPro"/>
</dbReference>
<keyword evidence="4" id="KW-0804">Transcription</keyword>
<comment type="caution">
    <text evidence="7">The sequence shown here is derived from an EMBL/GenBank/DDBJ whole genome shotgun (WGS) entry which is preliminary data.</text>
</comment>
<dbReference type="SUPFAM" id="SSF57701">
    <property type="entry name" value="Zn2/Cys6 DNA-binding domain"/>
    <property type="match status" value="1"/>
</dbReference>
<dbReference type="GO" id="GO:0003677">
    <property type="term" value="F:DNA binding"/>
    <property type="evidence" value="ECO:0007669"/>
    <property type="project" value="InterPro"/>
</dbReference>
<evidence type="ECO:0000256" key="1">
    <source>
        <dbReference type="ARBA" id="ARBA00004123"/>
    </source>
</evidence>
<dbReference type="InterPro" id="IPR050815">
    <property type="entry name" value="TF_fung"/>
</dbReference>
<comment type="subcellular location">
    <subcellularLocation>
        <location evidence="1">Nucleus</location>
    </subcellularLocation>
</comment>
<dbReference type="PANTHER" id="PTHR47338">
    <property type="entry name" value="ZN(II)2CYS6 TRANSCRIPTION FACTOR (EUROFUNG)-RELATED"/>
    <property type="match status" value="1"/>
</dbReference>
<dbReference type="AlphaFoldDB" id="A0AAE8MVE6"/>
<evidence type="ECO:0000313" key="7">
    <source>
        <dbReference type="EMBL" id="SPN99754.1"/>
    </source>
</evidence>
<evidence type="ECO:0000256" key="4">
    <source>
        <dbReference type="ARBA" id="ARBA00023163"/>
    </source>
</evidence>
<evidence type="ECO:0000256" key="5">
    <source>
        <dbReference type="ARBA" id="ARBA00023242"/>
    </source>
</evidence>
<dbReference type="GO" id="GO:0000981">
    <property type="term" value="F:DNA-binding transcription factor activity, RNA polymerase II-specific"/>
    <property type="evidence" value="ECO:0007669"/>
    <property type="project" value="InterPro"/>
</dbReference>
<dbReference type="GO" id="GO:0006351">
    <property type="term" value="P:DNA-templated transcription"/>
    <property type="evidence" value="ECO:0007669"/>
    <property type="project" value="InterPro"/>
</dbReference>
<gene>
    <name evidence="7" type="ORF">DNG_02605</name>
</gene>
<sequence>MESTTVGSAGAKEDGSKRTLSCYQCKGRKLKCDRTWPCSRCTRLGDECRFPESRLRPAKVVRGSKVKALEARLVDLEHRFKSVGDGHRPVVAIPTSASTSASPPDTQLLQAGRLEQLPPQALVDELTGLYFSKLYPETPMQDPARYLASLHMPVHMQPPMCLQYTILALAASFSFAHQELAQALYKRARNYIQFDEMKDDDHLVLTLGHVQCWVLLSHFEAKHLWFTRASMSLSRAARLAQMLGLHDAEASMPAMSMAALAPPRNWSESEERRRTMWAIFSTDRLTSSTTGWPVVIESDRIKTPLPASDESFRTGVEEPLVTLNEALRDASLTVYSPFACRVLVAHLYHECLDHTFKTYPEDEGDGKDPSSGEFWRNHQRLDDRLERMFTVLPESLCCPQRLDSQLAVSVNLSLYTAIICIHRSLTARARRCKAAAGLIFDSNARMHASAGKVFDIVARAGDIDTMFYNPFVAFASFMAAMVFLDDYSTSHSNQSEGYLKSLMNLLVLIAENNPMTASLTVQLAYELERTGIDPSAPEKVSHLAAKLGPDPVLMGHQDHSTGGTVFCLLEPQPRD</sequence>
<dbReference type="SMART" id="SM00066">
    <property type="entry name" value="GAL4"/>
    <property type="match status" value="1"/>
</dbReference>
<keyword evidence="3" id="KW-0805">Transcription regulation</keyword>
<dbReference type="Pfam" id="PF00172">
    <property type="entry name" value="Zn_clus"/>
    <property type="match status" value="1"/>
</dbReference>
<dbReference type="PROSITE" id="PS00463">
    <property type="entry name" value="ZN2_CY6_FUNGAL_1"/>
    <property type="match status" value="1"/>
</dbReference>
<dbReference type="CDD" id="cd12148">
    <property type="entry name" value="fungal_TF_MHR"/>
    <property type="match status" value="1"/>
</dbReference>
<dbReference type="GO" id="GO:0005634">
    <property type="term" value="C:nucleus"/>
    <property type="evidence" value="ECO:0007669"/>
    <property type="project" value="UniProtKB-SubCell"/>
</dbReference>
<dbReference type="Proteomes" id="UP001187682">
    <property type="component" value="Unassembled WGS sequence"/>
</dbReference>
<proteinExistence type="predicted"/>
<protein>
    <submittedName>
        <fullName evidence="7">Related to Zn(II)2Cys6 transcriptional activator</fullName>
    </submittedName>
</protein>
<dbReference type="InterPro" id="IPR036864">
    <property type="entry name" value="Zn2-C6_fun-type_DNA-bd_sf"/>
</dbReference>
<evidence type="ECO:0000259" key="6">
    <source>
        <dbReference type="PROSITE" id="PS50048"/>
    </source>
</evidence>
<evidence type="ECO:0000313" key="8">
    <source>
        <dbReference type="Proteomes" id="UP001187682"/>
    </source>
</evidence>
<dbReference type="PROSITE" id="PS50048">
    <property type="entry name" value="ZN2_CY6_FUNGAL_2"/>
    <property type="match status" value="1"/>
</dbReference>
<dbReference type="InterPro" id="IPR001138">
    <property type="entry name" value="Zn2Cys6_DnaBD"/>
</dbReference>
<keyword evidence="2" id="KW-0479">Metal-binding</keyword>
<dbReference type="CDD" id="cd00067">
    <property type="entry name" value="GAL4"/>
    <property type="match status" value="1"/>
</dbReference>
<organism evidence="7 8">
    <name type="scientific">Cephalotrichum gorgonifer</name>
    <dbReference type="NCBI Taxonomy" id="2041049"/>
    <lineage>
        <taxon>Eukaryota</taxon>
        <taxon>Fungi</taxon>
        <taxon>Dikarya</taxon>
        <taxon>Ascomycota</taxon>
        <taxon>Pezizomycotina</taxon>
        <taxon>Sordariomycetes</taxon>
        <taxon>Hypocreomycetidae</taxon>
        <taxon>Microascales</taxon>
        <taxon>Microascaceae</taxon>
        <taxon>Cephalotrichum</taxon>
    </lineage>
</organism>
<dbReference type="PANTHER" id="PTHR47338:SF10">
    <property type="entry name" value="TRANSCRIPTION FACTOR DOMAIN-CONTAINING PROTEIN-RELATED"/>
    <property type="match status" value="1"/>
</dbReference>
<dbReference type="Gene3D" id="4.10.240.10">
    <property type="entry name" value="Zn(2)-C6 fungal-type DNA-binding domain"/>
    <property type="match status" value="1"/>
</dbReference>
<dbReference type="SMART" id="SM00906">
    <property type="entry name" value="Fungal_trans"/>
    <property type="match status" value="1"/>
</dbReference>
<reference evidence="7" key="1">
    <citation type="submission" date="2018-03" db="EMBL/GenBank/DDBJ databases">
        <authorList>
            <person name="Guldener U."/>
        </authorList>
    </citation>
    <scope>NUCLEOTIDE SEQUENCE</scope>
</reference>
<feature type="domain" description="Zn(2)-C6 fungal-type" evidence="6">
    <location>
        <begin position="21"/>
        <end position="50"/>
    </location>
</feature>
<dbReference type="EMBL" id="ONZQ02000003">
    <property type="protein sequence ID" value="SPN99754.1"/>
    <property type="molecule type" value="Genomic_DNA"/>
</dbReference>
<keyword evidence="5" id="KW-0539">Nucleus</keyword>
<accession>A0AAE8MVE6</accession>
<keyword evidence="8" id="KW-1185">Reference proteome</keyword>
<dbReference type="InterPro" id="IPR007219">
    <property type="entry name" value="XnlR_reg_dom"/>
</dbReference>